<keyword evidence="3" id="KW-1185">Reference proteome</keyword>
<feature type="region of interest" description="Disordered" evidence="1">
    <location>
        <begin position="1"/>
        <end position="57"/>
    </location>
</feature>
<evidence type="ECO:0000313" key="2">
    <source>
        <dbReference type="EMBL" id="PWN24559.1"/>
    </source>
</evidence>
<dbReference type="AlphaFoldDB" id="A0A316UH31"/>
<organism evidence="2 3">
    <name type="scientific">Jaminaea rosea</name>
    <dbReference type="NCBI Taxonomy" id="1569628"/>
    <lineage>
        <taxon>Eukaryota</taxon>
        <taxon>Fungi</taxon>
        <taxon>Dikarya</taxon>
        <taxon>Basidiomycota</taxon>
        <taxon>Ustilaginomycotina</taxon>
        <taxon>Exobasidiomycetes</taxon>
        <taxon>Microstromatales</taxon>
        <taxon>Microstromatales incertae sedis</taxon>
        <taxon>Jaminaea</taxon>
    </lineage>
</organism>
<evidence type="ECO:0000256" key="1">
    <source>
        <dbReference type="SAM" id="MobiDB-lite"/>
    </source>
</evidence>
<protein>
    <submittedName>
        <fullName evidence="2">Uncharacterized protein</fullName>
    </submittedName>
</protein>
<dbReference type="RefSeq" id="XP_025359171.1">
    <property type="nucleotide sequence ID" value="XM_025507164.1"/>
</dbReference>
<reference evidence="2 3" key="1">
    <citation type="journal article" date="2018" name="Mol. Biol. Evol.">
        <title>Broad Genomic Sampling Reveals a Smut Pathogenic Ancestry of the Fungal Clade Ustilaginomycotina.</title>
        <authorList>
            <person name="Kijpornyongpan T."/>
            <person name="Mondo S.J."/>
            <person name="Barry K."/>
            <person name="Sandor L."/>
            <person name="Lee J."/>
            <person name="Lipzen A."/>
            <person name="Pangilinan J."/>
            <person name="LaButti K."/>
            <person name="Hainaut M."/>
            <person name="Henrissat B."/>
            <person name="Grigoriev I.V."/>
            <person name="Spatafora J.W."/>
            <person name="Aime M.C."/>
        </authorList>
    </citation>
    <scope>NUCLEOTIDE SEQUENCE [LARGE SCALE GENOMIC DNA]</scope>
    <source>
        <strain evidence="2 3">MCA 5214</strain>
    </source>
</reference>
<accession>A0A316UH31</accession>
<dbReference type="EMBL" id="KZ819680">
    <property type="protein sequence ID" value="PWN24559.1"/>
    <property type="molecule type" value="Genomic_DNA"/>
</dbReference>
<proteinExistence type="predicted"/>
<sequence length="57" mass="6245">MGEASVVHPPMRPPRHRRSTPQFSLVARDDPQTTIRRAPDPASPTASPVSRDATRSV</sequence>
<name>A0A316UH31_9BASI</name>
<dbReference type="GeneID" id="37028987"/>
<evidence type="ECO:0000313" key="3">
    <source>
        <dbReference type="Proteomes" id="UP000245884"/>
    </source>
</evidence>
<dbReference type="Proteomes" id="UP000245884">
    <property type="component" value="Unassembled WGS sequence"/>
</dbReference>
<gene>
    <name evidence="2" type="ORF">BDZ90DRAFT_234844</name>
</gene>